<comment type="caution">
    <text evidence="4">The sequence shown here is derived from an EMBL/GenBank/DDBJ whole genome shotgun (WGS) entry which is preliminary data.</text>
</comment>
<protein>
    <submittedName>
        <fullName evidence="4">TetR/AcrR family transcriptional regulator</fullName>
    </submittedName>
</protein>
<dbReference type="Gene3D" id="1.10.357.10">
    <property type="entry name" value="Tetracycline Repressor, domain 2"/>
    <property type="match status" value="1"/>
</dbReference>
<dbReference type="SUPFAM" id="SSF48498">
    <property type="entry name" value="Tetracyclin repressor-like, C-terminal domain"/>
    <property type="match status" value="1"/>
</dbReference>
<evidence type="ECO:0000256" key="2">
    <source>
        <dbReference type="PROSITE-ProRule" id="PRU00335"/>
    </source>
</evidence>
<dbReference type="PANTHER" id="PTHR30055">
    <property type="entry name" value="HTH-TYPE TRANSCRIPTIONAL REGULATOR RUTR"/>
    <property type="match status" value="1"/>
</dbReference>
<gene>
    <name evidence="4" type="ORF">RFM23_07200</name>
</gene>
<dbReference type="PROSITE" id="PS50977">
    <property type="entry name" value="HTH_TETR_2"/>
    <property type="match status" value="1"/>
</dbReference>
<sequence>MSGLRARQKADRHRRIIEAAAALFREAGYEGAKIETIAAQAEVSIGTIYNYYQNKGDILGAIVSMEVNEVLNAGRGVVASPPANVGDALDTLLGIYIEHSLHYLSKEMWRQAMAISTQQPDSPFGQAYTGLDRELTEQIRALIARLQEIGLVRADIDGAALGELIFNNMNMMFIEFVKREEARIPELRAAIRRQNRILVAAIVSATKTGEAAN</sequence>
<dbReference type="SUPFAM" id="SSF46689">
    <property type="entry name" value="Homeodomain-like"/>
    <property type="match status" value="1"/>
</dbReference>
<accession>A0ABU5AJF3</accession>
<dbReference type="Pfam" id="PF00440">
    <property type="entry name" value="TetR_N"/>
    <property type="match status" value="1"/>
</dbReference>
<evidence type="ECO:0000256" key="1">
    <source>
        <dbReference type="ARBA" id="ARBA00023125"/>
    </source>
</evidence>
<keyword evidence="1 2" id="KW-0238">DNA-binding</keyword>
<evidence type="ECO:0000313" key="5">
    <source>
        <dbReference type="Proteomes" id="UP001276564"/>
    </source>
</evidence>
<dbReference type="PRINTS" id="PR00455">
    <property type="entry name" value="HTHTETR"/>
</dbReference>
<dbReference type="EMBL" id="JAVIIP010000003">
    <property type="protein sequence ID" value="MDX8537408.1"/>
    <property type="molecule type" value="Genomic_DNA"/>
</dbReference>
<dbReference type="InterPro" id="IPR050109">
    <property type="entry name" value="HTH-type_TetR-like_transc_reg"/>
</dbReference>
<keyword evidence="5" id="KW-1185">Reference proteome</keyword>
<evidence type="ECO:0000313" key="4">
    <source>
        <dbReference type="EMBL" id="MDX8537408.1"/>
    </source>
</evidence>
<dbReference type="InterPro" id="IPR001647">
    <property type="entry name" value="HTH_TetR"/>
</dbReference>
<dbReference type="Proteomes" id="UP001276564">
    <property type="component" value="Unassembled WGS sequence"/>
</dbReference>
<reference evidence="4 5" key="1">
    <citation type="submission" date="2023-08" db="EMBL/GenBank/DDBJ databases">
        <title>Implementing the SeqCode for naming new Mesorhizobium species isolated from Vachellia karroo root nodules.</title>
        <authorList>
            <person name="Van Lill M."/>
        </authorList>
    </citation>
    <scope>NUCLEOTIDE SEQUENCE [LARGE SCALE GENOMIC DNA]</scope>
    <source>
        <strain evidence="4 5">VK4B</strain>
    </source>
</reference>
<name>A0ABU5AJF3_9HYPH</name>
<evidence type="ECO:0000259" key="3">
    <source>
        <dbReference type="PROSITE" id="PS50977"/>
    </source>
</evidence>
<dbReference type="InterPro" id="IPR009057">
    <property type="entry name" value="Homeodomain-like_sf"/>
</dbReference>
<feature type="domain" description="HTH tetR-type" evidence="3">
    <location>
        <begin position="10"/>
        <end position="70"/>
    </location>
</feature>
<dbReference type="InterPro" id="IPR036271">
    <property type="entry name" value="Tet_transcr_reg_TetR-rel_C_sf"/>
</dbReference>
<organism evidence="4 5">
    <name type="scientific">Mesorhizobium abyssinicae</name>
    <dbReference type="NCBI Taxonomy" id="1209958"/>
    <lineage>
        <taxon>Bacteria</taxon>
        <taxon>Pseudomonadati</taxon>
        <taxon>Pseudomonadota</taxon>
        <taxon>Alphaproteobacteria</taxon>
        <taxon>Hyphomicrobiales</taxon>
        <taxon>Phyllobacteriaceae</taxon>
        <taxon>Mesorhizobium</taxon>
    </lineage>
</organism>
<dbReference type="PANTHER" id="PTHR30055:SF226">
    <property type="entry name" value="HTH-TYPE TRANSCRIPTIONAL REGULATOR PKSA"/>
    <property type="match status" value="1"/>
</dbReference>
<proteinExistence type="predicted"/>
<feature type="DNA-binding region" description="H-T-H motif" evidence="2">
    <location>
        <begin position="33"/>
        <end position="52"/>
    </location>
</feature>
<dbReference type="RefSeq" id="WP_127284024.1">
    <property type="nucleotide sequence ID" value="NZ_JAVIIP010000003.1"/>
</dbReference>